<evidence type="ECO:0000256" key="5">
    <source>
        <dbReference type="SAM" id="SignalP"/>
    </source>
</evidence>
<sequence length="821" mass="89036">MRLYRHSALLLFALLAACSRSSDSQNTGSVGDAKYKAEITRTTLGIPHIKAANFGGMGYGYGYAFAEDNLCVMYDDFLTIRGERSKYIGPDGSYSIRAASTTTDNLSSDFFWKLMATDAVVENLRVKALPELREATSGFAAGFNRYIREINAGKHPGRHAACRSEPYMREITDADMYRRYFRLSVIASSTVFSAGIGSAQPPSLTNPAGPVLSTPDLLEAFGQTPDALAFFKSDRPFGSNMYGIGKDGSATGVPMIFGNPHFPWSGTERLYIAHATIPGQLDIMGASLYGVPAVLIGFNDKLAWSHTVSTAYRFSLYQLIINPLNPTQYMYDGAFRDMTPVPLTVEVKQTDGSVKPLERTLYRTHYGPMVGLKLNLAGQSVNALPWTNAVGFTMRDANAENDRLINQFAKWDQAKSLTEFKQLQKDILGVPWVNTVAGGPGEKVYYADITVVPHVTNAQRATCDAIPLSAVFNQLVPGVPLLDGSRSTCEWGTDADAPAPGIFGARNLPSIERDDYVTNCNDSYWLVNAKAKIEGYSTIIGPERTARSLRTRLCLLQAERRIAGTDGRAGKKFTFDQLKEITLSSQLHSVELARSTVLNTLCPIGFALGSAGPVNIAEACAVLTAWDGRANLDSRGAHLWREFWTRVISAPGGLPVNPLASAIWTQPFSASDPVNTPNGLNVLLPTVELALADAVTAVKAAGFALDAPFGEVQHSGVNGADIPIFGGTGAEGAFTVVSPAVKNITKTGYDIVYGNSYIQAVTWDKKGVIAEGFITYSQSTDPANPHFNDFTKEYSAKRWHKFPFKAADVKADKISQITISE</sequence>
<dbReference type="GO" id="GO:0016811">
    <property type="term" value="F:hydrolase activity, acting on carbon-nitrogen (but not peptide) bonds, in linear amides"/>
    <property type="evidence" value="ECO:0007669"/>
    <property type="project" value="InterPro"/>
</dbReference>
<evidence type="ECO:0000256" key="4">
    <source>
        <dbReference type="ARBA" id="ARBA00023145"/>
    </source>
</evidence>
<dbReference type="InterPro" id="IPR023343">
    <property type="entry name" value="Penicillin_amidase_dom1"/>
</dbReference>
<comment type="caution">
    <text evidence="6">The sequence shown here is derived from an EMBL/GenBank/DDBJ whole genome shotgun (WGS) entry which is preliminary data.</text>
</comment>
<protein>
    <submittedName>
        <fullName evidence="6">Acylase</fullName>
    </submittedName>
</protein>
<dbReference type="PANTHER" id="PTHR34218">
    <property type="entry name" value="PEPTIDASE S45 PENICILLIN AMIDASE"/>
    <property type="match status" value="1"/>
</dbReference>
<dbReference type="Gene3D" id="2.30.120.10">
    <property type="match status" value="1"/>
</dbReference>
<evidence type="ECO:0000313" key="7">
    <source>
        <dbReference type="Proteomes" id="UP000244248"/>
    </source>
</evidence>
<dbReference type="InterPro" id="IPR043147">
    <property type="entry name" value="Penicillin_amidase_A-knob"/>
</dbReference>
<dbReference type="OrthoDB" id="9760084at2"/>
<keyword evidence="7" id="KW-1185">Reference proteome</keyword>
<dbReference type="Gene3D" id="1.10.1400.10">
    <property type="match status" value="1"/>
</dbReference>
<reference evidence="6 7" key="1">
    <citation type="submission" date="2018-04" db="EMBL/GenBank/DDBJ databases">
        <title>Novel species isolated from glacier.</title>
        <authorList>
            <person name="Liu Q."/>
            <person name="Xin Y.-H."/>
        </authorList>
    </citation>
    <scope>NUCLEOTIDE SEQUENCE [LARGE SCALE GENOMIC DNA]</scope>
    <source>
        <strain evidence="6 7">GT1R17</strain>
    </source>
</reference>
<feature type="chain" id="PRO_5015666736" evidence="5">
    <location>
        <begin position="25"/>
        <end position="821"/>
    </location>
</feature>
<gene>
    <name evidence="6" type="ORF">CJD38_15665</name>
</gene>
<dbReference type="InterPro" id="IPR029055">
    <property type="entry name" value="Ntn_hydrolases_N"/>
</dbReference>
<dbReference type="InterPro" id="IPR043146">
    <property type="entry name" value="Penicillin_amidase_N_B-knob"/>
</dbReference>
<dbReference type="RefSeq" id="WP_107941322.1">
    <property type="nucleotide sequence ID" value="NZ_QANS01000006.1"/>
</dbReference>
<feature type="signal peptide" evidence="5">
    <location>
        <begin position="1"/>
        <end position="24"/>
    </location>
</feature>
<dbReference type="PROSITE" id="PS51257">
    <property type="entry name" value="PROKAR_LIPOPROTEIN"/>
    <property type="match status" value="1"/>
</dbReference>
<keyword evidence="2 5" id="KW-0732">Signal</keyword>
<keyword evidence="4" id="KW-0865">Zymogen</keyword>
<comment type="similarity">
    <text evidence="1">Belongs to the peptidase S45 family.</text>
</comment>
<dbReference type="EMBL" id="QANS01000006">
    <property type="protein sequence ID" value="PTU30377.1"/>
    <property type="molecule type" value="Genomic_DNA"/>
</dbReference>
<evidence type="ECO:0000256" key="2">
    <source>
        <dbReference type="ARBA" id="ARBA00022729"/>
    </source>
</evidence>
<dbReference type="Gene3D" id="1.10.439.10">
    <property type="entry name" value="Penicillin Amidohydrolase, domain 1"/>
    <property type="match status" value="1"/>
</dbReference>
<evidence type="ECO:0000313" key="6">
    <source>
        <dbReference type="EMBL" id="PTU30377.1"/>
    </source>
</evidence>
<evidence type="ECO:0000256" key="3">
    <source>
        <dbReference type="ARBA" id="ARBA00022801"/>
    </source>
</evidence>
<keyword evidence="3" id="KW-0378">Hydrolase</keyword>
<name>A0A2T5MCV0_9GAMM</name>
<dbReference type="Gene3D" id="3.60.20.10">
    <property type="entry name" value="Glutamine Phosphoribosylpyrophosphate, subunit 1, domain 1"/>
    <property type="match status" value="1"/>
</dbReference>
<dbReference type="PANTHER" id="PTHR34218:SF3">
    <property type="entry name" value="ACYL-HOMOSERINE LACTONE ACYLASE PVDQ"/>
    <property type="match status" value="1"/>
</dbReference>
<accession>A0A2T5MCV0</accession>
<dbReference type="InterPro" id="IPR002692">
    <property type="entry name" value="S45"/>
</dbReference>
<proteinExistence type="inferred from homology"/>
<dbReference type="SUPFAM" id="SSF56235">
    <property type="entry name" value="N-terminal nucleophile aminohydrolases (Ntn hydrolases)"/>
    <property type="match status" value="1"/>
</dbReference>
<evidence type="ECO:0000256" key="1">
    <source>
        <dbReference type="ARBA" id="ARBA00006586"/>
    </source>
</evidence>
<organism evidence="6 7">
    <name type="scientific">Stenotrophobium rhamnosiphilum</name>
    <dbReference type="NCBI Taxonomy" id="2029166"/>
    <lineage>
        <taxon>Bacteria</taxon>
        <taxon>Pseudomonadati</taxon>
        <taxon>Pseudomonadota</taxon>
        <taxon>Gammaproteobacteria</taxon>
        <taxon>Nevskiales</taxon>
        <taxon>Nevskiaceae</taxon>
        <taxon>Stenotrophobium</taxon>
    </lineage>
</organism>
<dbReference type="GO" id="GO:0017000">
    <property type="term" value="P:antibiotic biosynthetic process"/>
    <property type="evidence" value="ECO:0007669"/>
    <property type="project" value="InterPro"/>
</dbReference>
<dbReference type="Pfam" id="PF01804">
    <property type="entry name" value="Penicil_amidase"/>
    <property type="match status" value="1"/>
</dbReference>
<dbReference type="Proteomes" id="UP000244248">
    <property type="component" value="Unassembled WGS sequence"/>
</dbReference>
<dbReference type="AlphaFoldDB" id="A0A2T5MCV0"/>